<protein>
    <submittedName>
        <fullName evidence="3">3-alpha-(Or 20-beta)-hydroxysteroid dehydrogenase</fullName>
    </submittedName>
</protein>
<name>A0A1B2F5R0_PSEPU</name>
<dbReference type="Pfam" id="PF13561">
    <property type="entry name" value="adh_short_C2"/>
    <property type="match status" value="1"/>
</dbReference>
<dbReference type="PROSITE" id="PS00061">
    <property type="entry name" value="ADH_SHORT"/>
    <property type="match status" value="1"/>
</dbReference>
<dbReference type="InterPro" id="IPR002347">
    <property type="entry name" value="SDR_fam"/>
</dbReference>
<dbReference type="EMBL" id="CP016634">
    <property type="protein sequence ID" value="ANY87565.1"/>
    <property type="molecule type" value="Genomic_DNA"/>
</dbReference>
<dbReference type="AlphaFoldDB" id="A0A1B2F5R0"/>
<dbReference type="PANTHER" id="PTHR24321:SF8">
    <property type="entry name" value="ESTRADIOL 17-BETA-DEHYDROGENASE 8-RELATED"/>
    <property type="match status" value="1"/>
</dbReference>
<dbReference type="Gene3D" id="3.40.50.720">
    <property type="entry name" value="NAD(P)-binding Rossmann-like Domain"/>
    <property type="match status" value="1"/>
</dbReference>
<dbReference type="PRINTS" id="PR00080">
    <property type="entry name" value="SDRFAMILY"/>
</dbReference>
<dbReference type="PRINTS" id="PR00081">
    <property type="entry name" value="GDHRDH"/>
</dbReference>
<dbReference type="PANTHER" id="PTHR24321">
    <property type="entry name" value="DEHYDROGENASES, SHORT CHAIN"/>
    <property type="match status" value="1"/>
</dbReference>
<accession>A0A1B2F5R0</accession>
<dbReference type="NCBIfam" id="NF005559">
    <property type="entry name" value="PRK07231.1"/>
    <property type="match status" value="1"/>
</dbReference>
<dbReference type="InterPro" id="IPR020904">
    <property type="entry name" value="Sc_DH/Rdtase_CS"/>
</dbReference>
<keyword evidence="2" id="KW-0560">Oxidoreductase</keyword>
<sequence length="251" mass="26221">MSRLAGKVALITGAARGQGAAEARRFVAEGAKVVIADVLETEGRALAAELGDAARFQPLDVTNPEQWQAAVEVTQAQFGKLDVLVNNAAILRMAPLEHCSLEDYRRVIEVNQVGCWLGMKSVLAAMRQAGGGSIVNVSSTAGMEGVAYGTAYSSSKFAVRGMTKAAALELGASGIQVNSVHPGGIDTVMSRPPEMADFDPAQVYKGLPIPRIGQPEEVANLVLFLASDESSYCTGSEFIIDGGMLAGTTFG</sequence>
<gene>
    <name evidence="3" type="primary">fabG3</name>
    <name evidence="3" type="ORF">IEC33019_2004</name>
</gene>
<comment type="similarity">
    <text evidence="1">Belongs to the short-chain dehydrogenases/reductases (SDR) family.</text>
</comment>
<dbReference type="InterPro" id="IPR036291">
    <property type="entry name" value="NAD(P)-bd_dom_sf"/>
</dbReference>
<proteinExistence type="inferred from homology"/>
<evidence type="ECO:0000256" key="1">
    <source>
        <dbReference type="ARBA" id="ARBA00006484"/>
    </source>
</evidence>
<dbReference type="SUPFAM" id="SSF51735">
    <property type="entry name" value="NAD(P)-binding Rossmann-fold domains"/>
    <property type="match status" value="1"/>
</dbReference>
<dbReference type="RefSeq" id="WP_099593409.1">
    <property type="nucleotide sequence ID" value="NZ_CP016634.1"/>
</dbReference>
<organism evidence="3">
    <name type="scientific">Pseudomonas putida</name>
    <name type="common">Arthrobacter siderocapsulatus</name>
    <dbReference type="NCBI Taxonomy" id="303"/>
    <lineage>
        <taxon>Bacteria</taxon>
        <taxon>Pseudomonadati</taxon>
        <taxon>Pseudomonadota</taxon>
        <taxon>Gammaproteobacteria</taxon>
        <taxon>Pseudomonadales</taxon>
        <taxon>Pseudomonadaceae</taxon>
        <taxon>Pseudomonas</taxon>
    </lineage>
</organism>
<dbReference type="GO" id="GO:0016491">
    <property type="term" value="F:oxidoreductase activity"/>
    <property type="evidence" value="ECO:0007669"/>
    <property type="project" value="UniProtKB-KW"/>
</dbReference>
<dbReference type="FunFam" id="3.40.50.720:FF:000084">
    <property type="entry name" value="Short-chain dehydrogenase reductase"/>
    <property type="match status" value="1"/>
</dbReference>
<reference evidence="3" key="1">
    <citation type="submission" date="2016-07" db="EMBL/GenBank/DDBJ databases">
        <title>New class B carbapenemase carried by novel plasmid in Pseudomonas putida enviromental strain in eastern Amazonia.</title>
        <authorList>
            <person name="Souza C.O."/>
            <person name="Lima K.V."/>
            <person name="Brasiliense D.M."/>
            <person name="Perez-Chaparro P.J."/>
            <person name="Mamizuka E.M."/>
            <person name="Lima M.O."/>
            <person name="Lima L.N."/>
            <person name="McCulloch J.A."/>
        </authorList>
    </citation>
    <scope>NUCLEOTIDE SEQUENCE [LARGE SCALE GENOMIC DNA]</scope>
    <source>
        <strain evidence="3">IEC33019</strain>
    </source>
</reference>
<evidence type="ECO:0000256" key="2">
    <source>
        <dbReference type="ARBA" id="ARBA00023002"/>
    </source>
</evidence>
<evidence type="ECO:0000313" key="3">
    <source>
        <dbReference type="EMBL" id="ANY87565.1"/>
    </source>
</evidence>